<dbReference type="Pfam" id="PF16901">
    <property type="entry name" value="DAO_C"/>
    <property type="match status" value="1"/>
</dbReference>
<dbReference type="InterPro" id="IPR036188">
    <property type="entry name" value="FAD/NAD-bd_sf"/>
</dbReference>
<evidence type="ECO:0000313" key="5">
    <source>
        <dbReference type="EMBL" id="HCK30777.1"/>
    </source>
</evidence>
<keyword evidence="3 5" id="KW-0560">Oxidoreductase</keyword>
<dbReference type="Gene3D" id="6.10.250.1890">
    <property type="match status" value="1"/>
</dbReference>
<keyword evidence="1" id="KW-0285">Flavoprotein</keyword>
<dbReference type="Gene3D" id="1.10.8.870">
    <property type="entry name" value="Alpha-glycerophosphate oxidase, cap domain"/>
    <property type="match status" value="1"/>
</dbReference>
<dbReference type="EC" id="1.1.5.3" evidence="5"/>
<dbReference type="InterPro" id="IPR000447">
    <property type="entry name" value="G3P_DH_FAD-dep"/>
</dbReference>
<comment type="caution">
    <text evidence="5">The sequence shown here is derived from an EMBL/GenBank/DDBJ whole genome shotgun (WGS) entry which is preliminary data.</text>
</comment>
<protein>
    <submittedName>
        <fullName evidence="5">Glycerol-3-phosphate dehydrogenase</fullName>
        <ecNumber evidence="5">1.1.5.3</ecNumber>
    </submittedName>
</protein>
<dbReference type="PANTHER" id="PTHR11985">
    <property type="entry name" value="GLYCEROL-3-PHOSPHATE DEHYDROGENASE"/>
    <property type="match status" value="1"/>
</dbReference>
<accession>A0A3D2SMU4</accession>
<feature type="domain" description="Alpha-glycerophosphate oxidase C-terminal" evidence="4">
    <location>
        <begin position="45"/>
        <end position="146"/>
    </location>
</feature>
<reference evidence="5 6" key="1">
    <citation type="journal article" date="2018" name="Nat. Biotechnol.">
        <title>A standardized bacterial taxonomy based on genome phylogeny substantially revises the tree of life.</title>
        <authorList>
            <person name="Parks D.H."/>
            <person name="Chuvochina M."/>
            <person name="Waite D.W."/>
            <person name="Rinke C."/>
            <person name="Skarshewski A."/>
            <person name="Chaumeil P.A."/>
            <person name="Hugenholtz P."/>
        </authorList>
    </citation>
    <scope>NUCLEOTIDE SEQUENCE [LARGE SCALE GENOMIC DNA]</scope>
    <source>
        <strain evidence="5">UBA9669</strain>
    </source>
</reference>
<organism evidence="5 6">
    <name type="scientific">Acinetobacter ursingii</name>
    <dbReference type="NCBI Taxonomy" id="108980"/>
    <lineage>
        <taxon>Bacteria</taxon>
        <taxon>Pseudomonadati</taxon>
        <taxon>Pseudomonadota</taxon>
        <taxon>Gammaproteobacteria</taxon>
        <taxon>Moraxellales</taxon>
        <taxon>Moraxellaceae</taxon>
        <taxon>Acinetobacter</taxon>
    </lineage>
</organism>
<evidence type="ECO:0000259" key="4">
    <source>
        <dbReference type="Pfam" id="PF16901"/>
    </source>
</evidence>
<proteinExistence type="predicted"/>
<dbReference type="Gene3D" id="3.50.50.60">
    <property type="entry name" value="FAD/NAD(P)-binding domain"/>
    <property type="match status" value="1"/>
</dbReference>
<keyword evidence="2" id="KW-0274">FAD</keyword>
<name>A0A3D2SMU4_9GAMM</name>
<dbReference type="PROSITE" id="PS00978">
    <property type="entry name" value="FAD_G3PDH_2"/>
    <property type="match status" value="1"/>
</dbReference>
<evidence type="ECO:0000256" key="1">
    <source>
        <dbReference type="ARBA" id="ARBA00022630"/>
    </source>
</evidence>
<sequence>AMTMLNETVPLLSVFGGKLTTYRKLAESALDELTPFFPELQTAWTEYEPLPGGEYFKSLDGLIRGIQLRIKHIPIEIATRWASSYGTRVWQLLREVYTLEDFGIYFGHGLYQLEVDYLTKVEWAQSVDDILWRRSKLGLKFGKADMTLLDDYLQSVLGHQHSKIA</sequence>
<evidence type="ECO:0000256" key="3">
    <source>
        <dbReference type="ARBA" id="ARBA00023002"/>
    </source>
</evidence>
<dbReference type="InterPro" id="IPR031656">
    <property type="entry name" value="DAO_C"/>
</dbReference>
<dbReference type="GO" id="GO:0004368">
    <property type="term" value="F:glycerol-3-phosphate dehydrogenase (quinone) activity"/>
    <property type="evidence" value="ECO:0007669"/>
    <property type="project" value="UniProtKB-EC"/>
</dbReference>
<gene>
    <name evidence="5" type="primary">glpD</name>
    <name evidence="5" type="ORF">DHW29_11725</name>
</gene>
<feature type="non-terminal residue" evidence="5">
    <location>
        <position position="1"/>
    </location>
</feature>
<dbReference type="InterPro" id="IPR038299">
    <property type="entry name" value="DAO_C_sf"/>
</dbReference>
<dbReference type="EMBL" id="DPVE01000201">
    <property type="protein sequence ID" value="HCK30777.1"/>
    <property type="molecule type" value="Genomic_DNA"/>
</dbReference>
<evidence type="ECO:0000313" key="6">
    <source>
        <dbReference type="Proteomes" id="UP000263596"/>
    </source>
</evidence>
<dbReference type="Proteomes" id="UP000263596">
    <property type="component" value="Unassembled WGS sequence"/>
</dbReference>
<dbReference type="AlphaFoldDB" id="A0A3D2SMU4"/>
<dbReference type="GO" id="GO:0046168">
    <property type="term" value="P:glycerol-3-phosphate catabolic process"/>
    <property type="evidence" value="ECO:0007669"/>
    <property type="project" value="TreeGrafter"/>
</dbReference>
<evidence type="ECO:0000256" key="2">
    <source>
        <dbReference type="ARBA" id="ARBA00022827"/>
    </source>
</evidence>
<dbReference type="PANTHER" id="PTHR11985:SF15">
    <property type="entry name" value="GLYCEROL-3-PHOSPHATE DEHYDROGENASE, MITOCHONDRIAL"/>
    <property type="match status" value="1"/>
</dbReference>